<gene>
    <name evidence="2" type="ORF">A7U43_27730</name>
</gene>
<keyword evidence="3" id="KW-1185">Reference proteome</keyword>
<reference evidence="2 3" key="1">
    <citation type="submission" date="2016-05" db="EMBL/GenBank/DDBJ databases">
        <title>Complete genome sequence of a phthalic acid esters degrading Mycobacterium sp. YC-RL4.</title>
        <authorList>
            <person name="Ren L."/>
            <person name="Fan S."/>
            <person name="Ruth N."/>
            <person name="Jia Y."/>
            <person name="Wang J."/>
            <person name="Qiao C."/>
        </authorList>
    </citation>
    <scope>NUCLEOTIDE SEQUENCE [LARGE SCALE GENOMIC DNA]</scope>
    <source>
        <strain evidence="2 3">YC-RL4</strain>
        <plasmid evidence="3">pmyc1</plasmid>
    </source>
</reference>
<dbReference type="KEGG" id="madi:A7U43_27730"/>
<keyword evidence="2" id="KW-0614">Plasmid</keyword>
<accession>A0A172UW47</accession>
<dbReference type="OrthoDB" id="4740329at2"/>
<proteinExistence type="predicted"/>
<geneLocation type="plasmid" evidence="3">
    <name>pmyc1</name>
</geneLocation>
<feature type="region of interest" description="Disordered" evidence="1">
    <location>
        <begin position="99"/>
        <end position="124"/>
    </location>
</feature>
<organism evidence="2 3">
    <name type="scientific">Mycobacterium adipatum</name>
    <dbReference type="NCBI Taxonomy" id="1682113"/>
    <lineage>
        <taxon>Bacteria</taxon>
        <taxon>Bacillati</taxon>
        <taxon>Actinomycetota</taxon>
        <taxon>Actinomycetes</taxon>
        <taxon>Mycobacteriales</taxon>
        <taxon>Mycobacteriaceae</taxon>
        <taxon>Mycobacterium</taxon>
    </lineage>
</organism>
<dbReference type="Proteomes" id="UP000077143">
    <property type="component" value="Plasmid pMYC1"/>
</dbReference>
<evidence type="ECO:0000256" key="1">
    <source>
        <dbReference type="SAM" id="MobiDB-lite"/>
    </source>
</evidence>
<dbReference type="AlphaFoldDB" id="A0A172UW47"/>
<evidence type="ECO:0000313" key="2">
    <source>
        <dbReference type="EMBL" id="ANE83331.1"/>
    </source>
</evidence>
<evidence type="ECO:0000313" key="3">
    <source>
        <dbReference type="Proteomes" id="UP000077143"/>
    </source>
</evidence>
<name>A0A172UW47_9MYCO</name>
<dbReference type="EMBL" id="CP015597">
    <property type="protein sequence ID" value="ANE83331.1"/>
    <property type="molecule type" value="Genomic_DNA"/>
</dbReference>
<protein>
    <submittedName>
        <fullName evidence="2">Uncharacterized protein</fullName>
    </submittedName>
</protein>
<sequence length="124" mass="13495">MTWTTELTYTADGLTDEDTAALAKALGGADIAYAAGRLRVQLEVEATTLEDAADTALRTAAAATGLLKPSRFKILPTEEFLDQALQPRASVKAFQKRWEETRNKAGGRPRRQLDTTPKKAMITS</sequence>
<dbReference type="RefSeq" id="WP_068003921.1">
    <property type="nucleotide sequence ID" value="NZ_CP015597.1"/>
</dbReference>